<organism evidence="3 4">
    <name type="scientific">Cyanobacterium aponinum 0216</name>
    <dbReference type="NCBI Taxonomy" id="2676140"/>
    <lineage>
        <taxon>Bacteria</taxon>
        <taxon>Bacillati</taxon>
        <taxon>Cyanobacteriota</taxon>
        <taxon>Cyanophyceae</taxon>
        <taxon>Oscillatoriophycideae</taxon>
        <taxon>Chroococcales</taxon>
        <taxon>Geminocystaceae</taxon>
        <taxon>Cyanobacterium</taxon>
    </lineage>
</organism>
<dbReference type="PANTHER" id="PTHR45641">
    <property type="entry name" value="TETRATRICOPEPTIDE REPEAT PROTEIN (AFU_ORTHOLOGUE AFUA_6G03870)"/>
    <property type="match status" value="1"/>
</dbReference>
<dbReference type="RefSeq" id="WP_155084651.1">
    <property type="nucleotide sequence ID" value="NZ_WMIA01000031.1"/>
</dbReference>
<reference evidence="3 4" key="1">
    <citation type="submission" date="2019-11" db="EMBL/GenBank/DDBJ databases">
        <title>Isolation of a new High Light Tolerant Cyanobacteria.</title>
        <authorList>
            <person name="Dobson Z."/>
            <person name="Vaughn N."/>
            <person name="Vaughn M."/>
            <person name="Fromme P."/>
            <person name="Mazor Y."/>
        </authorList>
    </citation>
    <scope>NUCLEOTIDE SEQUENCE [LARGE SCALE GENOMIC DNA]</scope>
    <source>
        <strain evidence="3 4">0216</strain>
    </source>
</reference>
<dbReference type="AlphaFoldDB" id="A0A844GZS9"/>
<keyword evidence="1" id="KW-0677">Repeat</keyword>
<protein>
    <submittedName>
        <fullName evidence="3">Tetratricopeptide repeat protein</fullName>
    </submittedName>
</protein>
<gene>
    <name evidence="3" type="ORF">GGC33_16445</name>
</gene>
<dbReference type="InterPro" id="IPR011990">
    <property type="entry name" value="TPR-like_helical_dom_sf"/>
</dbReference>
<dbReference type="Proteomes" id="UP000437131">
    <property type="component" value="Unassembled WGS sequence"/>
</dbReference>
<proteinExistence type="predicted"/>
<accession>A0A844GZS9</accession>
<evidence type="ECO:0000313" key="4">
    <source>
        <dbReference type="Proteomes" id="UP000437131"/>
    </source>
</evidence>
<dbReference type="EMBL" id="WMIA01000031">
    <property type="protein sequence ID" value="MTF40501.1"/>
    <property type="molecule type" value="Genomic_DNA"/>
</dbReference>
<evidence type="ECO:0000256" key="1">
    <source>
        <dbReference type="ARBA" id="ARBA00022737"/>
    </source>
</evidence>
<keyword evidence="2" id="KW-0802">TPR repeat</keyword>
<dbReference type="PANTHER" id="PTHR45641:SF19">
    <property type="entry name" value="NEPHROCYSTIN-3"/>
    <property type="match status" value="1"/>
</dbReference>
<evidence type="ECO:0000313" key="3">
    <source>
        <dbReference type="EMBL" id="MTF40501.1"/>
    </source>
</evidence>
<name>A0A844GZS9_9CHRO</name>
<sequence length="434" mass="50839">MVSISKKDLFQAKLTGNLIKLENQLQNYFTNSNNLSDFTQDETKNNLHTLTKIYLYQRKYDEAKQLINSILEAKITLLGEENHEVVFILENLAFITYLKTYYPFFQDATEAKKLYLKLLAIQKQLYGQNSLKIVQTLIVIGVISTQQEAPAFLAPALHICDSTLTDNDIELAYFLWQIGSALFDKCYFFGAESSELEYIEVVLTESLEICQKYLPESHPLFISCMINLAEAKHHLTHYESAEKLLRKSLAEYEKRFYPFHPQIFNLRYNLIVNLQMQSKHEELVELKKIQDNYREYHEKRIKGIVFSAPDVDTTLYPIEDILTEEDQELDFDFANEYQKMIEKQREYLSQDNFYVANSLENSAYENLRKSELFLLNEVETLFLRALQIKGKILGHNHDEVLDILASLAYVYELQQDQDSYELCSQEIAKLKMTK</sequence>
<dbReference type="SUPFAM" id="SSF48452">
    <property type="entry name" value="TPR-like"/>
    <property type="match status" value="1"/>
</dbReference>
<dbReference type="Gene3D" id="1.25.40.10">
    <property type="entry name" value="Tetratricopeptide repeat domain"/>
    <property type="match status" value="3"/>
</dbReference>
<dbReference type="Pfam" id="PF13374">
    <property type="entry name" value="TPR_10"/>
    <property type="match status" value="1"/>
</dbReference>
<comment type="caution">
    <text evidence="3">The sequence shown here is derived from an EMBL/GenBank/DDBJ whole genome shotgun (WGS) entry which is preliminary data.</text>
</comment>
<evidence type="ECO:0000256" key="2">
    <source>
        <dbReference type="ARBA" id="ARBA00022803"/>
    </source>
</evidence>